<dbReference type="AlphaFoldDB" id="E5B2I7"/>
<reference evidence="1" key="1">
    <citation type="journal article" date="2011" name="J. Bacteriol.">
        <title>Genome Sequence of an Erwinia amylovora Strain with Pathogenicity Restricted to Rubus Plants.</title>
        <authorList>
            <person name="Powney R."/>
            <person name="Smits T.H."/>
            <person name="Sawbridge T."/>
            <person name="Frey B."/>
            <person name="Blom J."/>
            <person name="Frey J.E."/>
            <person name="Plummer K.M."/>
            <person name="Beer S.V."/>
            <person name="Luck J."/>
            <person name="Duffy B."/>
            <person name="Rodoni B."/>
        </authorList>
    </citation>
    <scope>NUCLEOTIDE SEQUENCE</scope>
    <source>
        <strain evidence="1">ATCC BAA-2158</strain>
    </source>
</reference>
<name>E5B2I7_ERWAM</name>
<dbReference type="EMBL" id="FR719188">
    <property type="protein sequence ID" value="CBX79689.1"/>
    <property type="molecule type" value="Genomic_DNA"/>
</dbReference>
<proteinExistence type="predicted"/>
<accession>E5B2I7</accession>
<organism evidence="1">
    <name type="scientific">Erwinia amylovora ATCC BAA-2158</name>
    <dbReference type="NCBI Taxonomy" id="889211"/>
    <lineage>
        <taxon>Bacteria</taxon>
        <taxon>Pseudomonadati</taxon>
        <taxon>Pseudomonadota</taxon>
        <taxon>Gammaproteobacteria</taxon>
        <taxon>Enterobacterales</taxon>
        <taxon>Erwiniaceae</taxon>
        <taxon>Erwinia</taxon>
    </lineage>
</organism>
<protein>
    <submittedName>
        <fullName evidence="1">Uncharacterized protein yafE</fullName>
    </submittedName>
</protein>
<sequence length="101" mass="11443">MSDIWLQTVEALRDTSTVQDYSPGKWLTPITEPGLSDQCASQEKLGLALSSRTERMRTPEIMVQAIRAYQRSAPDDVHRYYALQPDGSFSTDTFFIESIKP</sequence>
<gene>
    <name evidence="1" type="primary">yafE3</name>
    <name evidence="1" type="ORF">EAIL5_0869</name>
</gene>
<evidence type="ECO:0000313" key="1">
    <source>
        <dbReference type="EMBL" id="CBX79689.1"/>
    </source>
</evidence>